<dbReference type="SMART" id="SM00355">
    <property type="entry name" value="ZnF_C2H2"/>
    <property type="match status" value="1"/>
</dbReference>
<protein>
    <submittedName>
        <fullName evidence="3">Sal-like protein 3</fullName>
    </submittedName>
</protein>
<dbReference type="EMBL" id="LNIX01000018">
    <property type="protein sequence ID" value="OXA45254.1"/>
    <property type="molecule type" value="Genomic_DNA"/>
</dbReference>
<keyword evidence="1" id="KW-0479">Metal-binding</keyword>
<feature type="domain" description="C2H2-type" evidence="2">
    <location>
        <begin position="126"/>
        <end position="154"/>
    </location>
</feature>
<keyword evidence="4" id="KW-1185">Reference proteome</keyword>
<name>A0A226DK72_FOLCA</name>
<comment type="caution">
    <text evidence="3">The sequence shown here is derived from an EMBL/GenBank/DDBJ whole genome shotgun (WGS) entry which is preliminary data.</text>
</comment>
<reference evidence="3 4" key="1">
    <citation type="submission" date="2015-12" db="EMBL/GenBank/DDBJ databases">
        <title>The genome of Folsomia candida.</title>
        <authorList>
            <person name="Faddeeva A."/>
            <person name="Derks M.F."/>
            <person name="Anvar Y."/>
            <person name="Smit S."/>
            <person name="Van Straalen N."/>
            <person name="Roelofs D."/>
        </authorList>
    </citation>
    <scope>NUCLEOTIDE SEQUENCE [LARGE SCALE GENOMIC DNA]</scope>
    <source>
        <strain evidence="3 4">VU population</strain>
        <tissue evidence="3">Whole body</tissue>
    </source>
</reference>
<dbReference type="GO" id="GO:0008270">
    <property type="term" value="F:zinc ion binding"/>
    <property type="evidence" value="ECO:0007669"/>
    <property type="project" value="UniProtKB-KW"/>
</dbReference>
<accession>A0A226DK72</accession>
<dbReference type="AlphaFoldDB" id="A0A226DK72"/>
<organism evidence="3 4">
    <name type="scientific">Folsomia candida</name>
    <name type="common">Springtail</name>
    <dbReference type="NCBI Taxonomy" id="158441"/>
    <lineage>
        <taxon>Eukaryota</taxon>
        <taxon>Metazoa</taxon>
        <taxon>Ecdysozoa</taxon>
        <taxon>Arthropoda</taxon>
        <taxon>Hexapoda</taxon>
        <taxon>Collembola</taxon>
        <taxon>Entomobryomorpha</taxon>
        <taxon>Isotomoidea</taxon>
        <taxon>Isotomidae</taxon>
        <taxon>Proisotominae</taxon>
        <taxon>Folsomia</taxon>
    </lineage>
</organism>
<evidence type="ECO:0000259" key="2">
    <source>
        <dbReference type="PROSITE" id="PS50157"/>
    </source>
</evidence>
<dbReference type="PROSITE" id="PS00028">
    <property type="entry name" value="ZINC_FINGER_C2H2_1"/>
    <property type="match status" value="1"/>
</dbReference>
<dbReference type="PROSITE" id="PS50157">
    <property type="entry name" value="ZINC_FINGER_C2H2_2"/>
    <property type="match status" value="1"/>
</dbReference>
<proteinExistence type="predicted"/>
<keyword evidence="1" id="KW-0862">Zinc</keyword>
<dbReference type="Proteomes" id="UP000198287">
    <property type="component" value="Unassembled WGS sequence"/>
</dbReference>
<dbReference type="SUPFAM" id="SSF57667">
    <property type="entry name" value="beta-beta-alpha zinc fingers"/>
    <property type="match status" value="1"/>
</dbReference>
<sequence length="233" mass="26519">MEKIFPIILTTATSELYLADVDILSDLFYTTTSRQTQTSNEADLYREYLDICDQIDDIQVIDWDEIIDAIPIPESSPLHKNNEIEITTILLQKITTAEPVTPTRTKPDVTVKPEVEKVAGPKPRLFKCPQCGQTLTTKTHLKRHIHLKHSPDDISVTCPTRLRRFANQVNLDRHRRSGVNNAVSRLRTHMHNAFSSIEIPGGKLIIFLNRTPDEESNERIALLDHEESCISIS</sequence>
<evidence type="ECO:0000313" key="3">
    <source>
        <dbReference type="EMBL" id="OXA45254.1"/>
    </source>
</evidence>
<evidence type="ECO:0000256" key="1">
    <source>
        <dbReference type="PROSITE-ProRule" id="PRU00042"/>
    </source>
</evidence>
<evidence type="ECO:0000313" key="4">
    <source>
        <dbReference type="Proteomes" id="UP000198287"/>
    </source>
</evidence>
<dbReference type="Gene3D" id="3.30.160.60">
    <property type="entry name" value="Classic Zinc Finger"/>
    <property type="match status" value="1"/>
</dbReference>
<dbReference type="InterPro" id="IPR036236">
    <property type="entry name" value="Znf_C2H2_sf"/>
</dbReference>
<dbReference type="InterPro" id="IPR013087">
    <property type="entry name" value="Znf_C2H2_type"/>
</dbReference>
<keyword evidence="1" id="KW-0863">Zinc-finger</keyword>
<gene>
    <name evidence="3" type="ORF">Fcan01_19834</name>
</gene>